<protein>
    <submittedName>
        <fullName evidence="2">Uncharacterized protein</fullName>
    </submittedName>
</protein>
<sequence length="67" mass="7414">MEKIKAYKKQSKSKDDLPRFLGLTACALNGKVIPEKLSQTLNHLEIAIGAKVITSSAYLQVCFNYSP</sequence>
<accession>A0A914QHW3</accession>
<keyword evidence="1" id="KW-1185">Reference proteome</keyword>
<name>A0A914QHW3_9BILA</name>
<proteinExistence type="predicted"/>
<evidence type="ECO:0000313" key="1">
    <source>
        <dbReference type="Proteomes" id="UP000887578"/>
    </source>
</evidence>
<organism evidence="1 2">
    <name type="scientific">Panagrolaimus davidi</name>
    <dbReference type="NCBI Taxonomy" id="227884"/>
    <lineage>
        <taxon>Eukaryota</taxon>
        <taxon>Metazoa</taxon>
        <taxon>Ecdysozoa</taxon>
        <taxon>Nematoda</taxon>
        <taxon>Chromadorea</taxon>
        <taxon>Rhabditida</taxon>
        <taxon>Tylenchina</taxon>
        <taxon>Panagrolaimomorpha</taxon>
        <taxon>Panagrolaimoidea</taxon>
        <taxon>Panagrolaimidae</taxon>
        <taxon>Panagrolaimus</taxon>
    </lineage>
</organism>
<dbReference type="AlphaFoldDB" id="A0A914QHW3"/>
<dbReference type="Proteomes" id="UP000887578">
    <property type="component" value="Unplaced"/>
</dbReference>
<evidence type="ECO:0000313" key="2">
    <source>
        <dbReference type="WBParaSite" id="PDA_v2.g26902.t1"/>
    </source>
</evidence>
<dbReference type="WBParaSite" id="PDA_v2.g26902.t1">
    <property type="protein sequence ID" value="PDA_v2.g26902.t1"/>
    <property type="gene ID" value="PDA_v2.g26902"/>
</dbReference>
<reference evidence="2" key="1">
    <citation type="submission" date="2022-11" db="UniProtKB">
        <authorList>
            <consortium name="WormBaseParasite"/>
        </authorList>
    </citation>
    <scope>IDENTIFICATION</scope>
</reference>